<accession>A0AA96EN48</accession>
<organism evidence="2">
    <name type="scientific">Marseillevirus sp</name>
    <dbReference type="NCBI Taxonomy" id="2809551"/>
    <lineage>
        <taxon>Viruses</taxon>
        <taxon>Varidnaviria</taxon>
        <taxon>Bamfordvirae</taxon>
        <taxon>Nucleocytoviricota</taxon>
        <taxon>Megaviricetes</taxon>
        <taxon>Pimascovirales</taxon>
        <taxon>Pimascovirales incertae sedis</taxon>
        <taxon>Marseilleviridae</taxon>
        <taxon>Marseillevirus</taxon>
    </lineage>
</organism>
<dbReference type="EMBL" id="OR343188">
    <property type="protein sequence ID" value="WNL49569.1"/>
    <property type="molecule type" value="Genomic_DNA"/>
</dbReference>
<evidence type="ECO:0000313" key="2">
    <source>
        <dbReference type="EMBL" id="WNL49569.1"/>
    </source>
</evidence>
<dbReference type="PROSITE" id="PS50097">
    <property type="entry name" value="BTB"/>
    <property type="match status" value="1"/>
</dbReference>
<sequence length="299" mass="34607">MEEITLNARDGSFSVSKEELIEKSPYFKALFCGGFGDSEKKEFDVDMSLKRAVKVFQHALSPQETLPKKYRKELEFWFPGVSPHYIKNRLCMTNDVLDKFFGIREEIRVGTPIQLNQKTFSKGFLVAEAKEKETSFKDFLWGLGPIKLYRAKSDSEFTEFSTDGFWLWCQLCMEGKEKIGQKVLEETGLFVVEIDAIVSLVFYLSPRLSFWVRFGAERKDCRLFLLPSELQTKRLYRFKKGEGEPLEKAMTLLLGGKTGKGFVTCIGSEEEVHAMRQRERTGADVKDYFFFERLNSEQV</sequence>
<feature type="domain" description="BTB" evidence="1">
    <location>
        <begin position="2"/>
        <end position="68"/>
    </location>
</feature>
<proteinExistence type="predicted"/>
<evidence type="ECO:0000259" key="1">
    <source>
        <dbReference type="PROSITE" id="PS50097"/>
    </source>
</evidence>
<dbReference type="InterPro" id="IPR000210">
    <property type="entry name" value="BTB/POZ_dom"/>
</dbReference>
<reference evidence="2" key="1">
    <citation type="submission" date="2023-07" db="EMBL/GenBank/DDBJ databases">
        <authorList>
            <person name="Xia Y."/>
        </authorList>
    </citation>
    <scope>NUCLEOTIDE SEQUENCE</scope>
    <source>
        <strain evidence="2">F</strain>
    </source>
</reference>
<protein>
    <submittedName>
        <fullName evidence="2">BTB POZ domain containing protein</fullName>
    </submittedName>
</protein>
<gene>
    <name evidence="2" type="ORF">MarFTMF_053</name>
</gene>
<name>A0AA96EN48_9VIRU</name>